<accession>A0A7W7PIM0</accession>
<sequence length="436" mass="47651">MFMDRDNHGMSDQKLSDGIVALSPLRLDEAGTHLAGEDQQLVRWLTGGPGTLEGVEAYIAHCREQWETRGALRAFGIRFGVEEVLAGTVDLRFEGEGLKAGQVNVAYGVYPLWRGRGLAARAVDLVCRYAAGQGATCAVIKVEPENPASGRVARKAGFTFVGQIREQDGTVYDRYERPLLLGQLEQTVELVGDIVGPELVGTYLHGSSVLGGLCPASDLDVLVVTQASLGESQRRSLVKGLLEISGLTPEVRPVELTVVVQSDVRPWRFPPIGDFLWGEWLREDSLAGSIPQPEPIPDLALVLTVLLAGDRPLTGPRPAEVLAPVPHADLLRASVGDVPELLAKLDEDTRNVLLTLARIWSTLVTGEIRAKDDAADWALARLPVEHRPVLEHARDLYRTCHYQDETWSEQLRSQVRPHVDAVLARINPLAQKALGR</sequence>
<keyword evidence="4" id="KW-1185">Reference proteome</keyword>
<dbReference type="CDD" id="cd05403">
    <property type="entry name" value="NT_KNTase_like"/>
    <property type="match status" value="1"/>
</dbReference>
<reference evidence="3 4" key="1">
    <citation type="submission" date="2020-08" db="EMBL/GenBank/DDBJ databases">
        <title>Genomic Encyclopedia of Type Strains, Phase III (KMG-III): the genomes of soil and plant-associated and newly described type strains.</title>
        <authorList>
            <person name="Whitman W."/>
        </authorList>
    </citation>
    <scope>NUCLEOTIDE SEQUENCE [LARGE SCALE GENOMIC DNA]</scope>
    <source>
        <strain evidence="3 4">CECT 3265</strain>
    </source>
</reference>
<dbReference type="SUPFAM" id="SSF81301">
    <property type="entry name" value="Nucleotidyltransferase"/>
    <property type="match status" value="1"/>
</dbReference>
<protein>
    <submittedName>
        <fullName evidence="3">RimJ/RimL family protein N-acetyltransferase</fullName>
    </submittedName>
</protein>
<proteinExistence type="predicted"/>
<dbReference type="InterPro" id="IPR043519">
    <property type="entry name" value="NT_sf"/>
</dbReference>
<dbReference type="PANTHER" id="PTHR43441">
    <property type="entry name" value="RIBOSOMAL-PROTEIN-SERINE ACETYLTRANSFERASE"/>
    <property type="match status" value="1"/>
</dbReference>
<keyword evidence="1 3" id="KW-0808">Transferase</keyword>
<dbReference type="InterPro" id="IPR051908">
    <property type="entry name" value="Ribosomal_N-acetyltransferase"/>
</dbReference>
<dbReference type="EMBL" id="JACHJG010000019">
    <property type="protein sequence ID" value="MBB4890478.1"/>
    <property type="molecule type" value="Genomic_DNA"/>
</dbReference>
<dbReference type="GO" id="GO:1990189">
    <property type="term" value="F:protein N-terminal-serine acetyltransferase activity"/>
    <property type="evidence" value="ECO:0007669"/>
    <property type="project" value="TreeGrafter"/>
</dbReference>
<evidence type="ECO:0000256" key="1">
    <source>
        <dbReference type="ARBA" id="ARBA00022679"/>
    </source>
</evidence>
<dbReference type="Gene3D" id="3.40.630.30">
    <property type="match status" value="1"/>
</dbReference>
<evidence type="ECO:0000259" key="2">
    <source>
        <dbReference type="PROSITE" id="PS51186"/>
    </source>
</evidence>
<dbReference type="SUPFAM" id="SSF55729">
    <property type="entry name" value="Acyl-CoA N-acyltransferases (Nat)"/>
    <property type="match status" value="1"/>
</dbReference>
<dbReference type="Pfam" id="PF13302">
    <property type="entry name" value="Acetyltransf_3"/>
    <property type="match status" value="1"/>
</dbReference>
<dbReference type="GO" id="GO:0008999">
    <property type="term" value="F:protein-N-terminal-alanine acetyltransferase activity"/>
    <property type="evidence" value="ECO:0007669"/>
    <property type="project" value="TreeGrafter"/>
</dbReference>
<evidence type="ECO:0000313" key="4">
    <source>
        <dbReference type="Proteomes" id="UP000556436"/>
    </source>
</evidence>
<dbReference type="InterPro" id="IPR000182">
    <property type="entry name" value="GNAT_dom"/>
</dbReference>
<dbReference type="PANTHER" id="PTHR43441:SF2">
    <property type="entry name" value="FAMILY ACETYLTRANSFERASE, PUTATIVE (AFU_ORTHOLOGUE AFUA_7G00850)-RELATED"/>
    <property type="match status" value="1"/>
</dbReference>
<feature type="domain" description="N-acetyltransferase" evidence="2">
    <location>
        <begin position="20"/>
        <end position="178"/>
    </location>
</feature>
<dbReference type="Proteomes" id="UP000556436">
    <property type="component" value="Unassembled WGS sequence"/>
</dbReference>
<dbReference type="AlphaFoldDB" id="A0A7W7PIM0"/>
<dbReference type="InterPro" id="IPR016181">
    <property type="entry name" value="Acyl_CoA_acyltransferase"/>
</dbReference>
<dbReference type="Pfam" id="PF13427">
    <property type="entry name" value="AadA_C"/>
    <property type="match status" value="1"/>
</dbReference>
<name>A0A7W7PIM0_STRNE</name>
<gene>
    <name evidence="3" type="ORF">FHS38_006563</name>
</gene>
<dbReference type="PROSITE" id="PS51186">
    <property type="entry name" value="GNAT"/>
    <property type="match status" value="1"/>
</dbReference>
<dbReference type="InterPro" id="IPR025184">
    <property type="entry name" value="AadA_C"/>
</dbReference>
<dbReference type="GO" id="GO:0005737">
    <property type="term" value="C:cytoplasm"/>
    <property type="evidence" value="ECO:0007669"/>
    <property type="project" value="TreeGrafter"/>
</dbReference>
<dbReference type="NCBIfam" id="NF010309">
    <property type="entry name" value="PRK13746.1"/>
    <property type="match status" value="1"/>
</dbReference>
<organism evidence="3 4">
    <name type="scientific">Streptomyces netropsis</name>
    <name type="common">Streptoverticillium netropsis</name>
    <dbReference type="NCBI Taxonomy" id="55404"/>
    <lineage>
        <taxon>Bacteria</taxon>
        <taxon>Bacillati</taxon>
        <taxon>Actinomycetota</taxon>
        <taxon>Actinomycetes</taxon>
        <taxon>Kitasatosporales</taxon>
        <taxon>Streptomycetaceae</taxon>
        <taxon>Streptomyces</taxon>
    </lineage>
</organism>
<comment type="caution">
    <text evidence="3">The sequence shown here is derived from an EMBL/GenBank/DDBJ whole genome shotgun (WGS) entry which is preliminary data.</text>
</comment>
<evidence type="ECO:0000313" key="3">
    <source>
        <dbReference type="EMBL" id="MBB4890478.1"/>
    </source>
</evidence>